<keyword evidence="1" id="KW-0732">Signal</keyword>
<evidence type="ECO:0008006" key="4">
    <source>
        <dbReference type="Google" id="ProtNLM"/>
    </source>
</evidence>
<dbReference type="PROSITE" id="PS51257">
    <property type="entry name" value="PROKAR_LIPOPROTEIN"/>
    <property type="match status" value="1"/>
</dbReference>
<proteinExistence type="predicted"/>
<dbReference type="AlphaFoldDB" id="A0A1G9JBH6"/>
<sequence length="144" mass="16243">MKKAVYFFIMILMLFSLAGCSSYQSGNDAKVTIGKSEKFSEEEIKDSVECTKEKFKSFKGCTLTDIWYDEEKSNKLTHNYLQEGNGGYESGATDENTIVLISNFKVGSSGGDGSLEPNSTYTDWQWYLVRDSKNGKWKVVGWGY</sequence>
<dbReference type="Proteomes" id="UP000199068">
    <property type="component" value="Unassembled WGS sequence"/>
</dbReference>
<protein>
    <recommendedName>
        <fullName evidence="4">DUF4829 domain-containing protein</fullName>
    </recommendedName>
</protein>
<feature type="chain" id="PRO_5038377518" description="DUF4829 domain-containing protein" evidence="1">
    <location>
        <begin position="19"/>
        <end position="144"/>
    </location>
</feature>
<accession>A0A1G9JBH6</accession>
<gene>
    <name evidence="2" type="ORF">SAMN04515677_101591</name>
</gene>
<reference evidence="2 3" key="1">
    <citation type="submission" date="2016-10" db="EMBL/GenBank/DDBJ databases">
        <authorList>
            <person name="de Groot N.N."/>
        </authorList>
    </citation>
    <scope>NUCLEOTIDE SEQUENCE [LARGE SCALE GENOMIC DNA]</scope>
    <source>
        <strain evidence="2 3">DSM 797</strain>
    </source>
</reference>
<dbReference type="STRING" id="1121325.SAMN04515677_101591"/>
<dbReference type="EMBL" id="FNGW01000001">
    <property type="protein sequence ID" value="SDL34929.1"/>
    <property type="molecule type" value="Genomic_DNA"/>
</dbReference>
<feature type="signal peptide" evidence="1">
    <location>
        <begin position="1"/>
        <end position="18"/>
    </location>
</feature>
<dbReference type="RefSeq" id="WP_092722677.1">
    <property type="nucleotide sequence ID" value="NZ_FNGW01000001.1"/>
</dbReference>
<organism evidence="2 3">
    <name type="scientific">Romboutsia lituseburensis DSM 797</name>
    <dbReference type="NCBI Taxonomy" id="1121325"/>
    <lineage>
        <taxon>Bacteria</taxon>
        <taxon>Bacillati</taxon>
        <taxon>Bacillota</taxon>
        <taxon>Clostridia</taxon>
        <taxon>Peptostreptococcales</taxon>
        <taxon>Peptostreptococcaceae</taxon>
        <taxon>Romboutsia</taxon>
    </lineage>
</organism>
<keyword evidence="3" id="KW-1185">Reference proteome</keyword>
<evidence type="ECO:0000313" key="2">
    <source>
        <dbReference type="EMBL" id="SDL34929.1"/>
    </source>
</evidence>
<evidence type="ECO:0000313" key="3">
    <source>
        <dbReference type="Proteomes" id="UP000199068"/>
    </source>
</evidence>
<name>A0A1G9JBH6_9FIRM</name>
<evidence type="ECO:0000256" key="1">
    <source>
        <dbReference type="SAM" id="SignalP"/>
    </source>
</evidence>